<evidence type="ECO:0000313" key="2">
    <source>
        <dbReference type="Proteomes" id="UP001221413"/>
    </source>
</evidence>
<reference evidence="1" key="1">
    <citation type="submission" date="2023-01" db="EMBL/GenBank/DDBJ databases">
        <title>The chitinases involved in constricting ring structure development in the nematode-trapping fungus Drechslerella dactyloides.</title>
        <authorList>
            <person name="Wang R."/>
            <person name="Zhang L."/>
            <person name="Tang P."/>
            <person name="Li S."/>
            <person name="Liang L."/>
        </authorList>
    </citation>
    <scope>NUCLEOTIDE SEQUENCE</scope>
    <source>
        <strain evidence="1">YMF1.00031</strain>
    </source>
</reference>
<organism evidence="1 2">
    <name type="scientific">Drechslerella dactyloides</name>
    <name type="common">Nematode-trapping fungus</name>
    <name type="synonym">Arthrobotrys dactyloides</name>
    <dbReference type="NCBI Taxonomy" id="74499"/>
    <lineage>
        <taxon>Eukaryota</taxon>
        <taxon>Fungi</taxon>
        <taxon>Dikarya</taxon>
        <taxon>Ascomycota</taxon>
        <taxon>Pezizomycotina</taxon>
        <taxon>Orbiliomycetes</taxon>
        <taxon>Orbiliales</taxon>
        <taxon>Orbiliaceae</taxon>
        <taxon>Drechslerella</taxon>
    </lineage>
</organism>
<accession>A0AAD6IYJ7</accession>
<gene>
    <name evidence="1" type="ORF">Dda_3760</name>
</gene>
<comment type="caution">
    <text evidence="1">The sequence shown here is derived from an EMBL/GenBank/DDBJ whole genome shotgun (WGS) entry which is preliminary data.</text>
</comment>
<dbReference type="Proteomes" id="UP001221413">
    <property type="component" value="Unassembled WGS sequence"/>
</dbReference>
<name>A0AAD6IYJ7_DREDA</name>
<protein>
    <submittedName>
        <fullName evidence="1">Uncharacterized protein</fullName>
    </submittedName>
</protein>
<proteinExistence type="predicted"/>
<dbReference type="EMBL" id="JAQGDS010000004">
    <property type="protein sequence ID" value="KAJ6261095.1"/>
    <property type="molecule type" value="Genomic_DNA"/>
</dbReference>
<keyword evidence="2" id="KW-1185">Reference proteome</keyword>
<dbReference type="AlphaFoldDB" id="A0AAD6IYJ7"/>
<evidence type="ECO:0000313" key="1">
    <source>
        <dbReference type="EMBL" id="KAJ6261095.1"/>
    </source>
</evidence>
<sequence length="205" mass="22107">MHVATDEAYDDIPSSFLGYINGYNETAQLTGMTLNITSNSTGEMYKVLYDFVRLTGAAEKRATILSQVSPDCTYLHPTQPLTWPGWTGDSVDTADVLVVVMVFDVVDHAGDPLCTQTNVFGNSPLQSLLIAGFQARKFAFVKLIGATAKRETILSHVSVTATYLQPIQPLTWPGWIGDGVATVAAVFVAVLKVVEGTTVDLCTQT</sequence>